<dbReference type="CDD" id="cd00165">
    <property type="entry name" value="S4"/>
    <property type="match status" value="1"/>
</dbReference>
<dbReference type="Gene3D" id="3.10.290.10">
    <property type="entry name" value="RNA-binding S4 domain"/>
    <property type="match status" value="1"/>
</dbReference>
<feature type="domain" description="RNA-binding S4" evidence="8">
    <location>
        <begin position="90"/>
        <end position="155"/>
    </location>
</feature>
<protein>
    <recommendedName>
        <fullName evidence="6 7">Small ribosomal subunit protein uS4c</fullName>
    </recommendedName>
</protein>
<dbReference type="InterPro" id="IPR005709">
    <property type="entry name" value="Ribosomal_uS4_bac-type"/>
</dbReference>
<evidence type="ECO:0000256" key="6">
    <source>
        <dbReference type="ARBA" id="ARBA00035158"/>
    </source>
</evidence>
<dbReference type="FunFam" id="1.10.1050.10:FF:000002">
    <property type="entry name" value="30S ribosomal protein S4, chloroplastic"/>
    <property type="match status" value="1"/>
</dbReference>
<evidence type="ECO:0000313" key="10">
    <source>
        <dbReference type="EMBL" id="AYJ22339.1"/>
    </source>
</evidence>
<keyword evidence="5 7" id="KW-0687">Ribonucleoprotein</keyword>
<dbReference type="Gene3D" id="1.10.1050.10">
    <property type="entry name" value="Ribosomal Protein S4 Delta 41, Chain A, domain 1"/>
    <property type="match status" value="1"/>
</dbReference>
<evidence type="ECO:0000259" key="8">
    <source>
        <dbReference type="SMART" id="SM00363"/>
    </source>
</evidence>
<dbReference type="FunFam" id="3.10.290.10:FF:000001">
    <property type="entry name" value="30S ribosomal protein S4"/>
    <property type="match status" value="1"/>
</dbReference>
<proteinExistence type="inferred from homology"/>
<dbReference type="GO" id="GO:0003735">
    <property type="term" value="F:structural constituent of ribosome"/>
    <property type="evidence" value="ECO:0007669"/>
    <property type="project" value="InterPro"/>
</dbReference>
<sequence length="199" mass="23221">MSTYRGPRVRMTRRLGVLPGLTQKMSKRIGLPGKSGIVKMKKSQYGIRLNEKQKLRYHYGLTEKTLVKYIKKARQSKISTGLTLLKLLEMRLDNILYRFGFIQTIPFARQLINHGHVLVNNKTVNIPSYECQINDQISFKTKSFKIINELLKNKKNKIIPSFLTFDNKNLIGKICYPIKRTEIGIKLNELLIIEYYSRN</sequence>
<comment type="similarity">
    <text evidence="1 7">Belongs to the universal ribosomal protein uS4 family.</text>
</comment>
<dbReference type="InterPro" id="IPR036986">
    <property type="entry name" value="S4_RNA-bd_sf"/>
</dbReference>
<comment type="function">
    <text evidence="7">With S5 and S12 plays an important role in translational accuracy.</text>
</comment>
<dbReference type="SMART" id="SM00363">
    <property type="entry name" value="S4"/>
    <property type="match status" value="1"/>
</dbReference>
<accession>A0A3B8CLE0</accession>
<keyword evidence="2 7" id="KW-0699">rRNA-binding</keyword>
<dbReference type="AlphaFoldDB" id="A0A3B8CLE0"/>
<comment type="subcellular location">
    <subcellularLocation>
        <location evidence="7">Plastid</location>
        <location evidence="7">Chloroplast</location>
    </subcellularLocation>
</comment>
<dbReference type="GO" id="GO:0042274">
    <property type="term" value="P:ribosomal small subunit biogenesis"/>
    <property type="evidence" value="ECO:0007669"/>
    <property type="project" value="TreeGrafter"/>
</dbReference>
<keyword evidence="10" id="KW-0934">Plastid</keyword>
<dbReference type="GO" id="GO:0019843">
    <property type="term" value="F:rRNA binding"/>
    <property type="evidence" value="ECO:0007669"/>
    <property type="project" value="UniProtKB-UniRule"/>
</dbReference>
<comment type="subunit">
    <text evidence="7">Part of the 30S ribosomal subunit. Contacts protein S5. The interaction surface between S4 and S5 is involved in control of translational fidelity.</text>
</comment>
<dbReference type="EMBL" id="MH591114">
    <property type="protein sequence ID" value="AYJ22339.1"/>
    <property type="molecule type" value="Genomic_DNA"/>
</dbReference>
<gene>
    <name evidence="7 10" type="primary">rps4</name>
</gene>
<dbReference type="GO" id="GO:0015935">
    <property type="term" value="C:small ribosomal subunit"/>
    <property type="evidence" value="ECO:0007669"/>
    <property type="project" value="InterPro"/>
</dbReference>
<dbReference type="GO" id="GO:0006412">
    <property type="term" value="P:translation"/>
    <property type="evidence" value="ECO:0007669"/>
    <property type="project" value="UniProtKB-UniRule"/>
</dbReference>
<evidence type="ECO:0000256" key="4">
    <source>
        <dbReference type="ARBA" id="ARBA00022980"/>
    </source>
</evidence>
<comment type="function">
    <text evidence="7">One of the primary rRNA binding proteins, it binds directly to 16S rRNA where it nucleates assembly of the body of the 30S subunit.</text>
</comment>
<keyword evidence="10" id="KW-0150">Chloroplast</keyword>
<dbReference type="SUPFAM" id="SSF55174">
    <property type="entry name" value="Alpha-L RNA-binding motif"/>
    <property type="match status" value="1"/>
</dbReference>
<dbReference type="Pfam" id="PF00163">
    <property type="entry name" value="Ribosomal_S4"/>
    <property type="match status" value="1"/>
</dbReference>
<organism evidence="10">
    <name type="scientific">Avrainvillea sp. HV04061</name>
    <dbReference type="NCBI Taxonomy" id="2364086"/>
    <lineage>
        <taxon>Eukaryota</taxon>
        <taxon>Viridiplantae</taxon>
        <taxon>Chlorophyta</taxon>
        <taxon>core chlorophytes</taxon>
        <taxon>Ulvophyceae</taxon>
        <taxon>TCBD clade</taxon>
        <taxon>Bryopsidales</taxon>
        <taxon>Halimedineae</taxon>
        <taxon>Dichotomosiphonaceae</taxon>
        <taxon>Avrainvillea</taxon>
    </lineage>
</organism>
<dbReference type="SMART" id="SM01390">
    <property type="entry name" value="Ribosomal_S4"/>
    <property type="match status" value="1"/>
</dbReference>
<dbReference type="PANTHER" id="PTHR11831:SF4">
    <property type="entry name" value="SMALL RIBOSOMAL SUBUNIT PROTEIN US4M"/>
    <property type="match status" value="1"/>
</dbReference>
<dbReference type="NCBIfam" id="NF003717">
    <property type="entry name" value="PRK05327.1"/>
    <property type="match status" value="1"/>
</dbReference>
<dbReference type="InterPro" id="IPR022801">
    <property type="entry name" value="Ribosomal_uS4"/>
</dbReference>
<dbReference type="Pfam" id="PF01479">
    <property type="entry name" value="S4"/>
    <property type="match status" value="1"/>
</dbReference>
<keyword evidence="3 7" id="KW-0694">RNA-binding</keyword>
<evidence type="ECO:0000259" key="9">
    <source>
        <dbReference type="SMART" id="SM01390"/>
    </source>
</evidence>
<evidence type="ECO:0000256" key="1">
    <source>
        <dbReference type="ARBA" id="ARBA00007465"/>
    </source>
</evidence>
<evidence type="ECO:0000256" key="7">
    <source>
        <dbReference type="HAMAP-Rule" id="MF_01306"/>
    </source>
</evidence>
<feature type="domain" description="Small ribosomal subunit protein uS4 N-terminal" evidence="9">
    <location>
        <begin position="3"/>
        <end position="89"/>
    </location>
</feature>
<evidence type="ECO:0000256" key="3">
    <source>
        <dbReference type="ARBA" id="ARBA00022884"/>
    </source>
</evidence>
<reference evidence="10" key="1">
    <citation type="submission" date="2018-07" db="EMBL/GenBank/DDBJ databases">
        <authorList>
            <person name="Cremen M.C."/>
            <person name="Leliaert F."/>
            <person name="West J."/>
            <person name="Lam D.W."/>
            <person name="Shimada S."/>
            <person name="Lopez-Bautista J.M."/>
            <person name="Verbruggen H."/>
        </authorList>
    </citation>
    <scope>NUCLEOTIDE SEQUENCE</scope>
</reference>
<name>A0A3B8CLE0_9CHLO</name>
<dbReference type="GO" id="GO:0009507">
    <property type="term" value="C:chloroplast"/>
    <property type="evidence" value="ECO:0007669"/>
    <property type="project" value="UniProtKB-SubCell"/>
</dbReference>
<dbReference type="PROSITE" id="PS50889">
    <property type="entry name" value="S4"/>
    <property type="match status" value="1"/>
</dbReference>
<dbReference type="PANTHER" id="PTHR11831">
    <property type="entry name" value="30S 40S RIBOSOMAL PROTEIN"/>
    <property type="match status" value="1"/>
</dbReference>
<reference evidence="10" key="2">
    <citation type="journal article" date="2019" name="Mol. Phylogenet. Evol.">
        <title>Reassessment of the classification of bryopsidales (chlorophyta) based on chloroplast phylogenomic analyses.</title>
        <authorList>
            <person name="Cremen M.C."/>
            <person name="Leliaert F."/>
            <person name="West J."/>
            <person name="Lam D.W."/>
            <person name="Shimada S."/>
            <person name="Lopez-Bautista J.M."/>
            <person name="Verbruggen H."/>
        </authorList>
    </citation>
    <scope>NUCLEOTIDE SEQUENCE</scope>
</reference>
<evidence type="ECO:0000256" key="5">
    <source>
        <dbReference type="ARBA" id="ARBA00023274"/>
    </source>
</evidence>
<dbReference type="InterPro" id="IPR001912">
    <property type="entry name" value="Ribosomal_uS4_N"/>
</dbReference>
<dbReference type="HAMAP" id="MF_01306_B">
    <property type="entry name" value="Ribosomal_uS4_B"/>
    <property type="match status" value="1"/>
</dbReference>
<dbReference type="NCBIfam" id="TIGR01017">
    <property type="entry name" value="rpsD_bact"/>
    <property type="match status" value="1"/>
</dbReference>
<keyword evidence="4 7" id="KW-0689">Ribosomal protein</keyword>
<dbReference type="InterPro" id="IPR002942">
    <property type="entry name" value="S4_RNA-bd"/>
</dbReference>
<geneLocation type="chloroplast" evidence="10"/>
<evidence type="ECO:0000256" key="2">
    <source>
        <dbReference type="ARBA" id="ARBA00022730"/>
    </source>
</evidence>